<dbReference type="Pfam" id="PF02635">
    <property type="entry name" value="DsrE"/>
    <property type="match status" value="1"/>
</dbReference>
<dbReference type="Proteomes" id="UP000183649">
    <property type="component" value="Unassembled WGS sequence"/>
</dbReference>
<dbReference type="AlphaFoldDB" id="A0A0K6ICM5"/>
<protein>
    <submittedName>
        <fullName evidence="1">Intracellular sulfur oxidation protein, DsrE/DsrF family</fullName>
    </submittedName>
</protein>
<dbReference type="PANTHER" id="PTHR37691:SF1">
    <property type="entry name" value="BLR3518 PROTEIN"/>
    <property type="match status" value="1"/>
</dbReference>
<proteinExistence type="predicted"/>
<dbReference type="OrthoDB" id="5295901at2"/>
<evidence type="ECO:0000313" key="1">
    <source>
        <dbReference type="EMBL" id="CUB00860.1"/>
    </source>
</evidence>
<evidence type="ECO:0000313" key="2">
    <source>
        <dbReference type="Proteomes" id="UP000183649"/>
    </source>
</evidence>
<dbReference type="EMBL" id="CYHF01000018">
    <property type="protein sequence ID" value="CUB00860.1"/>
    <property type="molecule type" value="Genomic_DNA"/>
</dbReference>
<dbReference type="RefSeq" id="WP_055451842.1">
    <property type="nucleotide sequence ID" value="NZ_CYHF01000018.1"/>
</dbReference>
<name>A0A0K6ICM5_9BURK</name>
<dbReference type="PANTHER" id="PTHR37691">
    <property type="entry name" value="BLR3518 PROTEIN"/>
    <property type="match status" value="1"/>
</dbReference>
<dbReference type="STRING" id="339866.GCA_001418255_03063"/>
<dbReference type="SUPFAM" id="SSF75169">
    <property type="entry name" value="DsrEFH-like"/>
    <property type="match status" value="1"/>
</dbReference>
<reference evidence="2" key="1">
    <citation type="submission" date="2015-08" db="EMBL/GenBank/DDBJ databases">
        <authorList>
            <person name="Varghese N."/>
        </authorList>
    </citation>
    <scope>NUCLEOTIDE SEQUENCE [LARGE SCALE GENOMIC DNA]</scope>
    <source>
        <strain evidence="2">DSM 18181</strain>
    </source>
</reference>
<dbReference type="InterPro" id="IPR027396">
    <property type="entry name" value="DsrEFH-like"/>
</dbReference>
<dbReference type="Gene3D" id="3.40.1260.10">
    <property type="entry name" value="DsrEFH-like"/>
    <property type="match status" value="1"/>
</dbReference>
<keyword evidence="2" id="KW-1185">Reference proteome</keyword>
<dbReference type="InterPro" id="IPR003787">
    <property type="entry name" value="Sulphur_relay_DsrE/F-like"/>
</dbReference>
<accession>A0A0K6ICM5</accession>
<sequence length="155" mass="16876">MNPRDRIRLLGAGLIGLGGTRMAQAQTQGPVAAQQISSEPWKVAMQISDSLEQAYEGLINIQNVLELDPKMRFIVVGYGKAIHFLLNGAKTPQGALFSGMIGDLANQGVQFKACNNTLTFLKIPQSELVLEATVVPAGVYELVKLQSEGWYYIKP</sequence>
<gene>
    <name evidence="1" type="ORF">Ga0061069_11824</name>
</gene>
<organism evidence="1 2">
    <name type="scientific">Thiomonas bhubaneswarensis</name>
    <dbReference type="NCBI Taxonomy" id="339866"/>
    <lineage>
        <taxon>Bacteria</taxon>
        <taxon>Pseudomonadati</taxon>
        <taxon>Pseudomonadota</taxon>
        <taxon>Betaproteobacteria</taxon>
        <taxon>Burkholderiales</taxon>
        <taxon>Thiomonas</taxon>
    </lineage>
</organism>